<gene>
    <name evidence="2" type="ORF">STRLI_007730</name>
</gene>
<evidence type="ECO:0000313" key="2">
    <source>
        <dbReference type="EMBL" id="WAU01396.1"/>
    </source>
</evidence>
<accession>A0ABY7IR52</accession>
<proteinExistence type="predicted"/>
<dbReference type="EMBL" id="CP114202">
    <property type="protein sequence ID" value="WAU01396.1"/>
    <property type="molecule type" value="Genomic_DNA"/>
</dbReference>
<feature type="region of interest" description="Disordered" evidence="1">
    <location>
        <begin position="210"/>
        <end position="231"/>
    </location>
</feature>
<reference evidence="2 3" key="1">
    <citation type="submission" date="2022-12" db="EMBL/GenBank/DDBJ databases">
        <authorList>
            <person name="Ruckert C."/>
            <person name="Busche T."/>
            <person name="Kalinowski J."/>
            <person name="Wittmann C."/>
        </authorList>
    </citation>
    <scope>NUCLEOTIDE SEQUENCE [LARGE SCALE GENOMIC DNA]</scope>
    <source>
        <strain evidence="2 3">DSM 40555</strain>
    </source>
</reference>
<name>A0ABY7IR52_STRNI</name>
<dbReference type="RefSeq" id="WP_159491966.1">
    <property type="nucleotide sequence ID" value="NZ_BLIP01000003.1"/>
</dbReference>
<sequence>MTSGSVTRYGRNGAQLLALLLAGAAPGDAGRVRRRLGEEEPRYLTWVPLTAEARAQAAGDPDVRVRRALARAEGLSVDDLAALLDRPDPVVDQCVYEHAGARPWMRRLILSPGRHPEPTALASLLARIRATTQEAPALPHFVGAAVVSEAPELAEHALRTCGRALTTAEQLRAVLGLFSHPDRLRALLAPATGPAPLHPAVADIAHRALEADGDTGGGGGGGGDTDGDTGGDRLRAAVAIAEGSEGLVAGLRAGEAEPAWRRTVDWDAIVTAHQAAPLPEPAVRVLAAHPDCPEQLLADLYRTHPTVVAEAAPPCPALLRVAVHTPGHPELLRIAAGLGPSSDQPDLSAVVLDTVAPARTAAQALLELGPTAPLRILLHRQLGADPQRWATLRTSLSRYKGTLAGLLAGIADGTVPEPGPTVIPPALTKPYRFLLYAAEPDDLRVLLPHLPDELLHALLGKGALPAHALDTALAASGPRVRAALGRNITLGIRDLRRLTECDEPTVNAAVYRNQKATLSLRRAIASGVPRTPGRVELVPFDAALRTELLATEDRFRRSPLITSGDPELVLHSWGWWASDEARHFSVVRVWERGGPDTVRRLLDLVPDADPSSVLAKAAAALEHPDGLDRFREGLEPYEDPEALPQVFATPRGRNATRRLMREIVHEPYVYDFPCLVAAHHEHTFEPEPIEELLRHEDVDEAIRQALTTRASALDAEPVDHLRSTAYDAGLHGWFVATVERGLLGPERLVDTAQPAAAALPYLGHVGARARGHAVDLVREHLAGHPEAWVIALNLVGTFAGSLAELITTAASVAGPRPDAEELARLDANARTTDAPDPAEAPVPALTHAEQREREKVLDPHAALASAHLLRTLVAAAPLPTDPSVLDVLAATHMTDFPGPSHPDWLVEACERHASPDTRRRLVKQTTDGHGKPDLLACRQGLVAPSEMVARTPAREMSPLPRDWFTRDVPTGAAVSAARRLVADRLGTDPERWLRALAAMDTDWADRPFVELLEHGSADTVPTTVLTPAGAGLLLHAGTDALAAVLPRLDAQATLTLTERACATSHLPDALLDHLFTHDDRAALLVLARSSRHRELHLRLLAVDDPTINATLFGAAHSSSSTVEIRRIILSRLPQGRAADGPDDLLPLAPELRERLLGRPYFDKRSAEYHRVLVEAADPELVEHALASWGKRLPLPDHLLAARNTLRHGGPDRLRSLIDRGLLSVGAAKVATKALSAPDPVAVLTTRLDKELSTERLVAKLRTCGEYDHEEILDLPYTRDWDVLIRAHEQDPFRARVWGTIARLPDAPDELAPAAFEYWSCFIDRTLTDRGASWARAAIGNIPNLSLQRKEWAAVLDALLERGLLSGKEIIHGGAMANRMLHYLAEISVRQEVPTALQAAVQDATNELAVLAGKLLGTDDEAWQRLFAALTGKDPHWPIPDSRTTPAALLHHASRTPLVQR</sequence>
<feature type="compositionally biased region" description="Gly residues" evidence="1">
    <location>
        <begin position="214"/>
        <end position="224"/>
    </location>
</feature>
<organism evidence="2 3">
    <name type="scientific">Streptomyces nigrescens</name>
    <dbReference type="NCBI Taxonomy" id="1920"/>
    <lineage>
        <taxon>Bacteria</taxon>
        <taxon>Bacillati</taxon>
        <taxon>Actinomycetota</taxon>
        <taxon>Actinomycetes</taxon>
        <taxon>Kitasatosporales</taxon>
        <taxon>Streptomycetaceae</taxon>
        <taxon>Streptomyces</taxon>
    </lineage>
</organism>
<dbReference type="Proteomes" id="UP001210609">
    <property type="component" value="Chromosome"/>
</dbReference>
<evidence type="ECO:0000313" key="3">
    <source>
        <dbReference type="Proteomes" id="UP001210609"/>
    </source>
</evidence>
<protein>
    <submittedName>
        <fullName evidence="2">Uncharacterized protein</fullName>
    </submittedName>
</protein>
<keyword evidence="3" id="KW-1185">Reference proteome</keyword>
<evidence type="ECO:0000256" key="1">
    <source>
        <dbReference type="SAM" id="MobiDB-lite"/>
    </source>
</evidence>